<evidence type="ECO:0000313" key="2">
    <source>
        <dbReference type="Proteomes" id="UP000237000"/>
    </source>
</evidence>
<dbReference type="InParanoid" id="A0A2P5CPF8"/>
<dbReference type="OrthoDB" id="10534044at2759"/>
<dbReference type="AlphaFoldDB" id="A0A2P5CPF8"/>
<reference evidence="2" key="1">
    <citation type="submission" date="2016-06" db="EMBL/GenBank/DDBJ databases">
        <title>Parallel loss of symbiosis genes in relatives of nitrogen-fixing non-legume Parasponia.</title>
        <authorList>
            <person name="Van Velzen R."/>
            <person name="Holmer R."/>
            <person name="Bu F."/>
            <person name="Rutten L."/>
            <person name="Van Zeijl A."/>
            <person name="Liu W."/>
            <person name="Santuari L."/>
            <person name="Cao Q."/>
            <person name="Sharma T."/>
            <person name="Shen D."/>
            <person name="Roswanjaya Y."/>
            <person name="Wardhani T."/>
            <person name="Kalhor M.S."/>
            <person name="Jansen J."/>
            <person name="Van den Hoogen J."/>
            <person name="Gungor B."/>
            <person name="Hartog M."/>
            <person name="Hontelez J."/>
            <person name="Verver J."/>
            <person name="Yang W.-C."/>
            <person name="Schijlen E."/>
            <person name="Repin R."/>
            <person name="Schilthuizen M."/>
            <person name="Schranz E."/>
            <person name="Heidstra R."/>
            <person name="Miyata K."/>
            <person name="Fedorova E."/>
            <person name="Kohlen W."/>
            <person name="Bisseling T."/>
            <person name="Smit S."/>
            <person name="Geurts R."/>
        </authorList>
    </citation>
    <scope>NUCLEOTIDE SEQUENCE [LARGE SCALE GENOMIC DNA]</scope>
    <source>
        <strain evidence="2">cv. RG33-2</strain>
    </source>
</reference>
<proteinExistence type="predicted"/>
<name>A0A2P5CPF8_TREOI</name>
<evidence type="ECO:0000313" key="1">
    <source>
        <dbReference type="EMBL" id="PON62934.1"/>
    </source>
</evidence>
<dbReference type="EMBL" id="JXTC01000342">
    <property type="protein sequence ID" value="PON62934.1"/>
    <property type="molecule type" value="Genomic_DNA"/>
</dbReference>
<dbReference type="Proteomes" id="UP000237000">
    <property type="component" value="Unassembled WGS sequence"/>
</dbReference>
<protein>
    <submittedName>
        <fullName evidence="1">Uncharacterized protein</fullName>
    </submittedName>
</protein>
<organism evidence="1 2">
    <name type="scientific">Trema orientale</name>
    <name type="common">Charcoal tree</name>
    <name type="synonym">Celtis orientalis</name>
    <dbReference type="NCBI Taxonomy" id="63057"/>
    <lineage>
        <taxon>Eukaryota</taxon>
        <taxon>Viridiplantae</taxon>
        <taxon>Streptophyta</taxon>
        <taxon>Embryophyta</taxon>
        <taxon>Tracheophyta</taxon>
        <taxon>Spermatophyta</taxon>
        <taxon>Magnoliopsida</taxon>
        <taxon>eudicotyledons</taxon>
        <taxon>Gunneridae</taxon>
        <taxon>Pentapetalae</taxon>
        <taxon>rosids</taxon>
        <taxon>fabids</taxon>
        <taxon>Rosales</taxon>
        <taxon>Cannabaceae</taxon>
        <taxon>Trema</taxon>
    </lineage>
</organism>
<accession>A0A2P5CPF8</accession>
<keyword evidence="2" id="KW-1185">Reference proteome</keyword>
<gene>
    <name evidence="1" type="ORF">TorRG33x02_277600</name>
</gene>
<sequence>MLYFKRDLSECRRRRQQITHPRKSGASRSTFIPCTCLCLQTEIAHVRRSFLCLIQKRLVDSKKES</sequence>
<comment type="caution">
    <text evidence="1">The sequence shown here is derived from an EMBL/GenBank/DDBJ whole genome shotgun (WGS) entry which is preliminary data.</text>
</comment>